<protein>
    <submittedName>
        <fullName evidence="1">Uncharacterized protein</fullName>
    </submittedName>
</protein>
<dbReference type="EMBL" id="CP000463">
    <property type="protein sequence ID" value="ABJ07094.1"/>
    <property type="molecule type" value="Genomic_DNA"/>
</dbReference>
<proteinExistence type="predicted"/>
<dbReference type="KEGG" id="rpe:RPE_3158"/>
<evidence type="ECO:0000313" key="1">
    <source>
        <dbReference type="EMBL" id="ABJ07094.1"/>
    </source>
</evidence>
<name>Q07LU0_RHOP5</name>
<sequence>MGNAVDGALAAGIVAIAERYAEQTVFSRFITQRRADECGGRWRRYYRRWDAATRDHLPREQLHLVRRRLDHPSANDLTKAGAFSPSSATLP</sequence>
<accession>Q07LU0</accession>
<gene>
    <name evidence="1" type="ordered locus">RPE_3158</name>
</gene>
<dbReference type="AlphaFoldDB" id="Q07LU0"/>
<dbReference type="HOGENOM" id="CLU_2424960_0_0_5"/>
<dbReference type="STRING" id="316055.RPE_3158"/>
<reference evidence="1" key="1">
    <citation type="submission" date="2006-09" db="EMBL/GenBank/DDBJ databases">
        <title>Complete sequence of Rhodopseudomonas palustris BisA53.</title>
        <authorList>
            <consortium name="US DOE Joint Genome Institute"/>
            <person name="Copeland A."/>
            <person name="Lucas S."/>
            <person name="Lapidus A."/>
            <person name="Barry K."/>
            <person name="Detter J.C."/>
            <person name="Glavina del Rio T."/>
            <person name="Hammon N."/>
            <person name="Israni S."/>
            <person name="Dalin E."/>
            <person name="Tice H."/>
            <person name="Pitluck S."/>
            <person name="Chain P."/>
            <person name="Malfatti S."/>
            <person name="Shin M."/>
            <person name="Vergez L."/>
            <person name="Schmutz J."/>
            <person name="Larimer F."/>
            <person name="Land M."/>
            <person name="Hauser L."/>
            <person name="Pelletier D.A."/>
            <person name="Kyrpides N."/>
            <person name="Kim E."/>
            <person name="Harwood C.S."/>
            <person name="Oda Y."/>
            <person name="Richardson P."/>
        </authorList>
    </citation>
    <scope>NUCLEOTIDE SEQUENCE [LARGE SCALE GENOMIC DNA]</scope>
    <source>
        <strain evidence="1">BisA53</strain>
    </source>
</reference>
<organism evidence="1">
    <name type="scientific">Rhodopseudomonas palustris (strain BisA53)</name>
    <dbReference type="NCBI Taxonomy" id="316055"/>
    <lineage>
        <taxon>Bacteria</taxon>
        <taxon>Pseudomonadati</taxon>
        <taxon>Pseudomonadota</taxon>
        <taxon>Alphaproteobacteria</taxon>
        <taxon>Hyphomicrobiales</taxon>
        <taxon>Nitrobacteraceae</taxon>
        <taxon>Rhodopseudomonas</taxon>
    </lineage>
</organism>